<dbReference type="EMBL" id="JABEXW010000595">
    <property type="protein sequence ID" value="KAF4961842.1"/>
    <property type="molecule type" value="Genomic_DNA"/>
</dbReference>
<evidence type="ECO:0000256" key="1">
    <source>
        <dbReference type="SAM" id="MobiDB-lite"/>
    </source>
</evidence>
<name>A0A8H4TQ55_9HYPO</name>
<evidence type="ECO:0000313" key="3">
    <source>
        <dbReference type="Proteomes" id="UP000622797"/>
    </source>
</evidence>
<protein>
    <submittedName>
        <fullName evidence="2">Uncharacterized protein</fullName>
    </submittedName>
</protein>
<organism evidence="2 3">
    <name type="scientific">Fusarium sarcochroum</name>
    <dbReference type="NCBI Taxonomy" id="1208366"/>
    <lineage>
        <taxon>Eukaryota</taxon>
        <taxon>Fungi</taxon>
        <taxon>Dikarya</taxon>
        <taxon>Ascomycota</taxon>
        <taxon>Pezizomycotina</taxon>
        <taxon>Sordariomycetes</taxon>
        <taxon>Hypocreomycetidae</taxon>
        <taxon>Hypocreales</taxon>
        <taxon>Nectriaceae</taxon>
        <taxon>Fusarium</taxon>
        <taxon>Fusarium lateritium species complex</taxon>
    </lineage>
</organism>
<accession>A0A8H4TQ55</accession>
<evidence type="ECO:0000313" key="2">
    <source>
        <dbReference type="EMBL" id="KAF4961842.1"/>
    </source>
</evidence>
<feature type="compositionally biased region" description="Polar residues" evidence="1">
    <location>
        <begin position="52"/>
        <end position="65"/>
    </location>
</feature>
<dbReference type="AlphaFoldDB" id="A0A8H4TQ55"/>
<feature type="region of interest" description="Disordered" evidence="1">
    <location>
        <begin position="320"/>
        <end position="367"/>
    </location>
</feature>
<reference evidence="2" key="1">
    <citation type="journal article" date="2020" name="BMC Genomics">
        <title>Correction to: Identification and distribution of gene clusters required for synthesis of sphingolipid metabolism inhibitors in diverse species of the filamentous fungus Fusarium.</title>
        <authorList>
            <person name="Kim H.S."/>
            <person name="Lohmar J.M."/>
            <person name="Busman M."/>
            <person name="Brown D.W."/>
            <person name="Naumann T.A."/>
            <person name="Divon H.H."/>
            <person name="Lysoe E."/>
            <person name="Uhlig S."/>
            <person name="Proctor R.H."/>
        </authorList>
    </citation>
    <scope>NUCLEOTIDE SEQUENCE</scope>
    <source>
        <strain evidence="2">NRRL 20472</strain>
    </source>
</reference>
<feature type="compositionally biased region" description="Polar residues" evidence="1">
    <location>
        <begin position="261"/>
        <end position="272"/>
    </location>
</feature>
<gene>
    <name evidence="2" type="ORF">FSARC_10028</name>
</gene>
<feature type="compositionally biased region" description="Basic and acidic residues" evidence="1">
    <location>
        <begin position="329"/>
        <end position="353"/>
    </location>
</feature>
<comment type="caution">
    <text evidence="2">The sequence shown here is derived from an EMBL/GenBank/DDBJ whole genome shotgun (WGS) entry which is preliminary data.</text>
</comment>
<dbReference type="Proteomes" id="UP000622797">
    <property type="component" value="Unassembled WGS sequence"/>
</dbReference>
<feature type="region of interest" description="Disordered" evidence="1">
    <location>
        <begin position="1"/>
        <end position="65"/>
    </location>
</feature>
<reference evidence="2" key="2">
    <citation type="submission" date="2020-05" db="EMBL/GenBank/DDBJ databases">
        <authorList>
            <person name="Kim H.-S."/>
            <person name="Proctor R.H."/>
            <person name="Brown D.W."/>
        </authorList>
    </citation>
    <scope>NUCLEOTIDE SEQUENCE</scope>
    <source>
        <strain evidence="2">NRRL 20472</strain>
    </source>
</reference>
<dbReference type="OrthoDB" id="10533532at2759"/>
<sequence>MDLTRLLNESDDSDVVVIPPPPTETRTSHIPHEYRWPQSPRNADAYDAPEASGSQSYETQPQSSGPRYCLNCEEPMTPFKLRCDPCKQANEERLSNMMPPPEFRYCIVCRAGILGDSVLCDTHKCQEGILTTEEKRTLRGEATSPFRSRDNRGLLEYDWTENLQGTSAFGSQSYDAQSYDTQLSGSQGFGTYDSQLDDPQFCNTQSIDTQTYGTQSYGSQQYDPQFYSTQSSGSQLYSPQFYDAPFNDPQSYGSQSYSSQTWETQPYSSRPYQQRKKEAYLPRKNSINSRVKGYVSRVKRTNLVKAMLTARSVSRKFNYGSKASGSEQPRWDAVENVRTDPPLKDMLHVRNVGERSVSTSGPAKHTI</sequence>
<feature type="compositionally biased region" description="Low complexity" evidence="1">
    <location>
        <begin position="250"/>
        <end position="260"/>
    </location>
</feature>
<keyword evidence="3" id="KW-1185">Reference proteome</keyword>
<feature type="region of interest" description="Disordered" evidence="1">
    <location>
        <begin position="248"/>
        <end position="278"/>
    </location>
</feature>
<proteinExistence type="predicted"/>
<feature type="compositionally biased region" description="Basic and acidic residues" evidence="1">
    <location>
        <begin position="26"/>
        <end position="35"/>
    </location>
</feature>